<evidence type="ECO:0000256" key="4">
    <source>
        <dbReference type="ARBA" id="ARBA00023136"/>
    </source>
</evidence>
<name>A0A090IAL1_9GAMM</name>
<dbReference type="CDD" id="cd11386">
    <property type="entry name" value="MCP_signal"/>
    <property type="match status" value="1"/>
</dbReference>
<dbReference type="FunFam" id="1.10.287.950:FF:000001">
    <property type="entry name" value="Methyl-accepting chemotaxis sensory transducer"/>
    <property type="match status" value="1"/>
</dbReference>
<dbReference type="OrthoDB" id="8724845at2"/>
<dbReference type="SMART" id="SM00283">
    <property type="entry name" value="MA"/>
    <property type="match status" value="1"/>
</dbReference>
<dbReference type="SUPFAM" id="SSF58104">
    <property type="entry name" value="Methyl-accepting chemotaxis protein (MCP) signaling domain"/>
    <property type="match status" value="1"/>
</dbReference>
<dbReference type="PRINTS" id="PR00260">
    <property type="entry name" value="CHEMTRNSDUCR"/>
</dbReference>
<dbReference type="RefSeq" id="WP_045109400.1">
    <property type="nucleotide sequence ID" value="NZ_CAWRBC010000115.1"/>
</dbReference>
<evidence type="ECO:0000256" key="6">
    <source>
        <dbReference type="ARBA" id="ARBA00029447"/>
    </source>
</evidence>
<comment type="subcellular location">
    <subcellularLocation>
        <location evidence="1">Membrane</location>
        <topology evidence="1">Multi-pass membrane protein</topology>
    </subcellularLocation>
</comment>
<dbReference type="GO" id="GO:0007165">
    <property type="term" value="P:signal transduction"/>
    <property type="evidence" value="ECO:0007669"/>
    <property type="project" value="UniProtKB-KW"/>
</dbReference>
<dbReference type="SMART" id="SM00304">
    <property type="entry name" value="HAMP"/>
    <property type="match status" value="2"/>
</dbReference>
<dbReference type="GO" id="GO:0004888">
    <property type="term" value="F:transmembrane signaling receptor activity"/>
    <property type="evidence" value="ECO:0007669"/>
    <property type="project" value="InterPro"/>
</dbReference>
<gene>
    <name evidence="7" type="ORF">NVI5450_4551</name>
</gene>
<dbReference type="Pfam" id="PF00015">
    <property type="entry name" value="MCPsignal"/>
    <property type="match status" value="1"/>
</dbReference>
<evidence type="ECO:0000313" key="8">
    <source>
        <dbReference type="Proteomes" id="UP000183794"/>
    </source>
</evidence>
<keyword evidence="2" id="KW-0812">Transmembrane</keyword>
<dbReference type="GO" id="GO:0016020">
    <property type="term" value="C:membrane"/>
    <property type="evidence" value="ECO:0007669"/>
    <property type="project" value="UniProtKB-SubCell"/>
</dbReference>
<dbReference type="PROSITE" id="PS50111">
    <property type="entry name" value="CHEMOTAXIS_TRANSDUC_2"/>
    <property type="match status" value="1"/>
</dbReference>
<evidence type="ECO:0000256" key="3">
    <source>
        <dbReference type="ARBA" id="ARBA00022989"/>
    </source>
</evidence>
<organism evidence="7 8">
    <name type="scientific">Moritella viscosa</name>
    <dbReference type="NCBI Taxonomy" id="80854"/>
    <lineage>
        <taxon>Bacteria</taxon>
        <taxon>Pseudomonadati</taxon>
        <taxon>Pseudomonadota</taxon>
        <taxon>Gammaproteobacteria</taxon>
        <taxon>Alteromonadales</taxon>
        <taxon>Moritellaceae</taxon>
        <taxon>Moritella</taxon>
    </lineage>
</organism>
<dbReference type="PANTHER" id="PTHR32089">
    <property type="entry name" value="METHYL-ACCEPTING CHEMOTAXIS PROTEIN MCPB"/>
    <property type="match status" value="1"/>
</dbReference>
<dbReference type="HOGENOM" id="CLU_000445_107_27_6"/>
<proteinExistence type="inferred from homology"/>
<dbReference type="Proteomes" id="UP000183794">
    <property type="component" value="Unassembled WGS sequence"/>
</dbReference>
<dbReference type="PROSITE" id="PS50885">
    <property type="entry name" value="HAMP"/>
    <property type="match status" value="1"/>
</dbReference>
<dbReference type="GO" id="GO:0006935">
    <property type="term" value="P:chemotaxis"/>
    <property type="evidence" value="ECO:0007669"/>
    <property type="project" value="InterPro"/>
</dbReference>
<evidence type="ECO:0000256" key="5">
    <source>
        <dbReference type="ARBA" id="ARBA00023224"/>
    </source>
</evidence>
<dbReference type="CDD" id="cd06225">
    <property type="entry name" value="HAMP"/>
    <property type="match status" value="1"/>
</dbReference>
<dbReference type="PATRIC" id="fig|80854.5.peg.1074"/>
<reference evidence="7 8" key="1">
    <citation type="submission" date="2016-11" db="EMBL/GenBank/DDBJ databases">
        <authorList>
            <person name="Jaros S."/>
            <person name="Januszkiewicz K."/>
            <person name="Wedrychowicz H."/>
        </authorList>
    </citation>
    <scope>NUCLEOTIDE SEQUENCE [LARGE SCALE GENOMIC DNA]</scope>
    <source>
        <strain evidence="7">NVI 5450</strain>
    </source>
</reference>
<dbReference type="Gene3D" id="1.10.287.950">
    <property type="entry name" value="Methyl-accepting chemotaxis protein"/>
    <property type="match status" value="1"/>
</dbReference>
<dbReference type="Pfam" id="PF00672">
    <property type="entry name" value="HAMP"/>
    <property type="match status" value="1"/>
</dbReference>
<evidence type="ECO:0000256" key="2">
    <source>
        <dbReference type="ARBA" id="ARBA00022692"/>
    </source>
</evidence>
<dbReference type="InterPro" id="IPR003660">
    <property type="entry name" value="HAMP_dom"/>
</dbReference>
<dbReference type="KEGG" id="mvs:MVIS_1014"/>
<keyword evidence="5" id="KW-0807">Transducer</keyword>
<keyword evidence="3" id="KW-1133">Transmembrane helix</keyword>
<sequence length="609" mass="67163">MKIRDKLLGLTGISVSALLLVLGMSWVANEQVMNMNHAATDVKQLEVTLLNLRRNEKDFLLRRDTKYLDKFQANYALFQTELSELEEELTALNIIVPSVATLPVSMQDYNLSMIALVNNYLTLGLSPEQGLLKHLNNSYKRLLQTADRYNRNLLITTDLAQTAKMFALLGNHEYYLEYQAKFTLYDQQLALDFGSSYTDFRATMAKIIEQYKTIGDTPEVGLRGEMREYSHQVERTFKDVSQQLNDEIAKQQQQTMTIIIVAVLIVIIALITLSWLISNSIQRRIESLSSLMATIAKSHDLTAVADEQGNDELSHMASNFNYLLTNLRELVSNVKEAVHELGSASGQLQSRSVDSETAISRQQAETDAVATAITEMSSTIREIAGNTESAASNADNSYNGAQEGLSEVSATKNRIRILSDDLSKTSNEVANLSTLSDNIGSVLDVIRSIAEQTNLLALNAAIEAARAGEQGRGFAVVADEVRSLALRTRQSTEEITSIIATLQEQTGQVVVHISRCHEQGELSVEQADSAESKIGQIMSDMQLIMDTSTQIATAVEQQTVVSDEIGRNVTSIRDITSQNTHIAHENAQAASAISNQAKTLDQSIALYTV</sequence>
<accession>A0A090IAL1</accession>
<protein>
    <submittedName>
        <fullName evidence="7">Uncharacterized protein</fullName>
    </submittedName>
</protein>
<evidence type="ECO:0000313" key="7">
    <source>
        <dbReference type="EMBL" id="SGZ17635.1"/>
    </source>
</evidence>
<keyword evidence="4" id="KW-0472">Membrane</keyword>
<dbReference type="AlphaFoldDB" id="A0A090IAL1"/>
<dbReference type="InterPro" id="IPR004089">
    <property type="entry name" value="MCPsignal_dom"/>
</dbReference>
<evidence type="ECO:0000256" key="1">
    <source>
        <dbReference type="ARBA" id="ARBA00004141"/>
    </source>
</evidence>
<dbReference type="STRING" id="80854.MVIS_1014"/>
<comment type="similarity">
    <text evidence="6">Belongs to the methyl-accepting chemotaxis (MCP) protein family.</text>
</comment>
<dbReference type="PANTHER" id="PTHR32089:SF119">
    <property type="entry name" value="METHYL-ACCEPTING CHEMOTAXIS PROTEIN CTPL"/>
    <property type="match status" value="1"/>
</dbReference>
<dbReference type="EMBL" id="FPLD01000131">
    <property type="protein sequence ID" value="SGZ17635.1"/>
    <property type="molecule type" value="Genomic_DNA"/>
</dbReference>
<dbReference type="InterPro" id="IPR004090">
    <property type="entry name" value="Chemotax_Me-accpt_rcpt"/>
</dbReference>